<gene>
    <name evidence="3" type="ORF">RRG08_060581</name>
</gene>
<dbReference type="PANTHER" id="PTHR45632:SF17">
    <property type="entry name" value="KELCH-LIKE PROTEIN 31"/>
    <property type="match status" value="1"/>
</dbReference>
<evidence type="ECO:0000313" key="4">
    <source>
        <dbReference type="Proteomes" id="UP001283361"/>
    </source>
</evidence>
<dbReference type="InterPro" id="IPR011705">
    <property type="entry name" value="BACK"/>
</dbReference>
<dbReference type="CDD" id="cd18186">
    <property type="entry name" value="BTB_POZ_ZBTB_KLHL-like"/>
    <property type="match status" value="1"/>
</dbReference>
<dbReference type="Gene3D" id="3.30.710.10">
    <property type="entry name" value="Potassium Channel Kv1.1, Chain A"/>
    <property type="match status" value="1"/>
</dbReference>
<dbReference type="Gene3D" id="1.25.40.420">
    <property type="match status" value="1"/>
</dbReference>
<proteinExistence type="predicted"/>
<feature type="region of interest" description="Disordered" evidence="1">
    <location>
        <begin position="1140"/>
        <end position="1201"/>
    </location>
</feature>
<feature type="compositionally biased region" description="Basic and acidic residues" evidence="1">
    <location>
        <begin position="706"/>
        <end position="715"/>
    </location>
</feature>
<keyword evidence="4" id="KW-1185">Reference proteome</keyword>
<feature type="compositionally biased region" description="Polar residues" evidence="1">
    <location>
        <begin position="60"/>
        <end position="78"/>
    </location>
</feature>
<dbReference type="SUPFAM" id="SSF54695">
    <property type="entry name" value="POZ domain"/>
    <property type="match status" value="1"/>
</dbReference>
<feature type="region of interest" description="Disordered" evidence="1">
    <location>
        <begin position="55"/>
        <end position="126"/>
    </location>
</feature>
<dbReference type="EMBL" id="JAWDGP010001539">
    <property type="protein sequence ID" value="KAK3790534.1"/>
    <property type="molecule type" value="Genomic_DNA"/>
</dbReference>
<protein>
    <recommendedName>
        <fullName evidence="2">BTB domain-containing protein</fullName>
    </recommendedName>
</protein>
<accession>A0AAE1AMM6</accession>
<dbReference type="Pfam" id="PF07707">
    <property type="entry name" value="BACK"/>
    <property type="match status" value="1"/>
</dbReference>
<feature type="compositionally biased region" description="Acidic residues" evidence="1">
    <location>
        <begin position="665"/>
        <end position="691"/>
    </location>
</feature>
<feature type="compositionally biased region" description="Basic and acidic residues" evidence="1">
    <location>
        <begin position="96"/>
        <end position="110"/>
    </location>
</feature>
<dbReference type="Pfam" id="PF00651">
    <property type="entry name" value="BTB"/>
    <property type="match status" value="1"/>
</dbReference>
<evidence type="ECO:0000313" key="3">
    <source>
        <dbReference type="EMBL" id="KAK3790534.1"/>
    </source>
</evidence>
<sequence>MSTQKKTLKKHDKNAGSNVKGSHLKYLRYSDEAKSAIKGRNPFGGRRMIFESFPERNGELQETINESCKTKNNYSSIQKKADIKEKTNQDESSFYDQKEERSSKNEDGLHGSRNSNEAKNATSNSKCDNGCISDRWEIEAEIPKPIKLRPCHDLHGTAPEREVGGTNGQDNRTKFAAAREVKLDRALRNNAKDTTTLMHHSKNTSEQEDIRCHLHMHHSKSLQKSSDPKHYEKYTILFTNECVQDNIPFDKSDIQSQDRFASGDGEAISKSSAYCSSSNIGKTSKPKERKFVIRREKHEAENGREEDATYTIHVCSQSICDSSNNVLSNSKSKKKETRGDIFRKNASYRCAKRNRFESPKTYRPDGKESVCQEELTTPGAGQDLIKRLSSLSPPRQKRSEKITLKPRRAQSEHENGRRAGTGCGRRSIRLIDHLEKKERAQTDANDTDLNVDILRTIDRSKSKHYPNEAAKRISEENWVPKQRFSSTSDFASENFNFSREAPEKPCSDERALPEKETKRMDSFCLERLNIEEISDATEQGEMKYADLISQEEESKNVNWIVKRNLHKAALIHKKDVSCQYSPPMPTQPCCLCDCHKMERGFLRIPVSLDRTVAVQRDNTVKKEKLALNAGVLETNGNIENIDGICLINENEAELNDNGKFYFESEGEAQESVDEEEEKEESFDEVETEDEEERVRKTCPTSDEHDDLQKHEAKEGDEGEESFVQKQRHETYKKEGNDTEADINGESNDCRGRNRSNSSSSTPTQNVSKNNSTAKTAPLREKNRTNNSFREIVESAKRKSCINVCPVNKNSSYMKTREPPTPGESGEVGHFFIGDYLLCLWRKQVLCDVRVNVNNTHFLAHKIVLAAFSDVFTPTTPYPEPALQFTIPNSSPEAVYRVFKYIYTASMDVKDDQLEETLHVGLFLGINEIKDVILEILSQPTLENVEMYIDILNRCGIPASLMDYPALYQNNLMQLIHKEKFLDLTTEELESILRDPNVLVETEVDTLHALAVWAQYKPLERVPEVPKLLDFIIFEVISPDNIAKILQLYDPIFVELGARNKISEVFRFHALQLSSKVGPNEGFVENVPGIAQDPLMDRVSYIPSQGSMAKYQDRPTLPKPSIQTDAFEPKPSIVYSIKNKSFESTQGKPSATMLRGSGYKSFGQSSMMERRSTKSHRSFNFNESQSSNRKRKKSKLSNRSNNSAVLSNCEADEAFLVSDKPEEAEEIFENCGDIKTCRNGKEGCIRQTIEPCEICIIKNCRRTRRDHWSSLNICGAGKSKERLKFEDGPKPWFTKGRPSQNDKEPPQRRSVISDNRERRPLMVFSHCQGSEIPTPSKSSSRGSERTSLERPQDLSDLFRSNKQKRVCICGSSNPPAKAEPKCKYLNKCSLPDCDGTKHESNQDAYDDFRAKALDNKNSNASCFFDLV</sequence>
<feature type="region of interest" description="Disordered" evidence="1">
    <location>
        <begin position="1284"/>
        <end position="1354"/>
    </location>
</feature>
<dbReference type="Proteomes" id="UP001283361">
    <property type="component" value="Unassembled WGS sequence"/>
</dbReference>
<feature type="compositionally biased region" description="Basic and acidic residues" evidence="1">
    <location>
        <begin position="79"/>
        <end position="89"/>
    </location>
</feature>
<dbReference type="PROSITE" id="PS50097">
    <property type="entry name" value="BTB"/>
    <property type="match status" value="1"/>
</dbReference>
<feature type="region of interest" description="Disordered" evidence="1">
    <location>
        <begin position="1"/>
        <end position="24"/>
    </location>
</feature>
<feature type="compositionally biased region" description="Basic residues" evidence="1">
    <location>
        <begin position="1"/>
        <end position="12"/>
    </location>
</feature>
<dbReference type="InterPro" id="IPR011333">
    <property type="entry name" value="SKP1/BTB/POZ_sf"/>
</dbReference>
<feature type="compositionally biased region" description="Basic and acidic residues" evidence="1">
    <location>
        <begin position="1341"/>
        <end position="1352"/>
    </location>
</feature>
<name>A0AAE1AMM6_9GAST</name>
<feature type="domain" description="BTB" evidence="2">
    <location>
        <begin position="846"/>
        <end position="910"/>
    </location>
</feature>
<feature type="compositionally biased region" description="Basic and acidic residues" evidence="1">
    <location>
        <begin position="726"/>
        <end position="736"/>
    </location>
</feature>
<feature type="compositionally biased region" description="Polar residues" evidence="1">
    <location>
        <begin position="112"/>
        <end position="126"/>
    </location>
</feature>
<dbReference type="PANTHER" id="PTHR45632">
    <property type="entry name" value="LD33804P"/>
    <property type="match status" value="1"/>
</dbReference>
<organism evidence="3 4">
    <name type="scientific">Elysia crispata</name>
    <name type="common">lettuce slug</name>
    <dbReference type="NCBI Taxonomy" id="231223"/>
    <lineage>
        <taxon>Eukaryota</taxon>
        <taxon>Metazoa</taxon>
        <taxon>Spiralia</taxon>
        <taxon>Lophotrochozoa</taxon>
        <taxon>Mollusca</taxon>
        <taxon>Gastropoda</taxon>
        <taxon>Heterobranchia</taxon>
        <taxon>Euthyneura</taxon>
        <taxon>Panpulmonata</taxon>
        <taxon>Sacoglossa</taxon>
        <taxon>Placobranchoidea</taxon>
        <taxon>Plakobranchidae</taxon>
        <taxon>Elysia</taxon>
    </lineage>
</organism>
<dbReference type="InterPro" id="IPR000210">
    <property type="entry name" value="BTB/POZ_dom"/>
</dbReference>
<feature type="compositionally biased region" description="Basic and acidic residues" evidence="1">
    <location>
        <begin position="397"/>
        <end position="417"/>
    </location>
</feature>
<dbReference type="SMART" id="SM00875">
    <property type="entry name" value="BACK"/>
    <property type="match status" value="1"/>
</dbReference>
<feature type="compositionally biased region" description="Polar residues" evidence="1">
    <location>
        <begin position="761"/>
        <end position="774"/>
    </location>
</feature>
<feature type="region of interest" description="Disordered" evidence="1">
    <location>
        <begin position="376"/>
        <end position="424"/>
    </location>
</feature>
<evidence type="ECO:0000256" key="1">
    <source>
        <dbReference type="SAM" id="MobiDB-lite"/>
    </source>
</evidence>
<comment type="caution">
    <text evidence="3">The sequence shown here is derived from an EMBL/GenBank/DDBJ whole genome shotgun (WGS) entry which is preliminary data.</text>
</comment>
<evidence type="ECO:0000259" key="2">
    <source>
        <dbReference type="PROSITE" id="PS50097"/>
    </source>
</evidence>
<dbReference type="SMART" id="SM00225">
    <property type="entry name" value="BTB"/>
    <property type="match status" value="1"/>
</dbReference>
<feature type="region of interest" description="Disordered" evidence="1">
    <location>
        <begin position="665"/>
        <end position="787"/>
    </location>
</feature>
<reference evidence="3" key="1">
    <citation type="journal article" date="2023" name="G3 (Bethesda)">
        <title>A reference genome for the long-term kleptoplast-retaining sea slug Elysia crispata morphotype clarki.</title>
        <authorList>
            <person name="Eastman K.E."/>
            <person name="Pendleton A.L."/>
            <person name="Shaikh M.A."/>
            <person name="Suttiyut T."/>
            <person name="Ogas R."/>
            <person name="Tomko P."/>
            <person name="Gavelis G."/>
            <person name="Widhalm J.R."/>
            <person name="Wisecaver J.H."/>
        </authorList>
    </citation>
    <scope>NUCLEOTIDE SEQUENCE</scope>
    <source>
        <strain evidence="3">ECLA1</strain>
    </source>
</reference>